<sequence length="130" mass="14581">MLNVESHKEMLFALTIFRTLGGNWSVSCPFITTVGFTTAWLNTWVSPDGKRSSDKTKYITKPERVTAPMTNVVEKVKVKAVLILGHRVEGFLVFFGSLAEVEEECCDCDSELEDDVEELKRVNLVEMSCG</sequence>
<evidence type="ECO:0000313" key="2">
    <source>
        <dbReference type="Proteomes" id="UP000774326"/>
    </source>
</evidence>
<proteinExistence type="predicted"/>
<gene>
    <name evidence="1" type="ORF">WICPIJ_002995</name>
</gene>
<reference evidence="1" key="2">
    <citation type="submission" date="2021-01" db="EMBL/GenBank/DDBJ databases">
        <authorList>
            <person name="Schikora-Tamarit M.A."/>
        </authorList>
    </citation>
    <scope>NUCLEOTIDE SEQUENCE</scope>
    <source>
        <strain evidence="1">CBS2887</strain>
    </source>
</reference>
<protein>
    <submittedName>
        <fullName evidence="1">Uncharacterized protein</fullName>
    </submittedName>
</protein>
<keyword evidence="2" id="KW-1185">Reference proteome</keyword>
<evidence type="ECO:0000313" key="1">
    <source>
        <dbReference type="EMBL" id="KAH3685996.1"/>
    </source>
</evidence>
<comment type="caution">
    <text evidence="1">The sequence shown here is derived from an EMBL/GenBank/DDBJ whole genome shotgun (WGS) entry which is preliminary data.</text>
</comment>
<organism evidence="1 2">
    <name type="scientific">Wickerhamomyces pijperi</name>
    <name type="common">Yeast</name>
    <name type="synonym">Pichia pijperi</name>
    <dbReference type="NCBI Taxonomy" id="599730"/>
    <lineage>
        <taxon>Eukaryota</taxon>
        <taxon>Fungi</taxon>
        <taxon>Dikarya</taxon>
        <taxon>Ascomycota</taxon>
        <taxon>Saccharomycotina</taxon>
        <taxon>Saccharomycetes</taxon>
        <taxon>Phaffomycetales</taxon>
        <taxon>Wickerhamomycetaceae</taxon>
        <taxon>Wickerhamomyces</taxon>
    </lineage>
</organism>
<accession>A0A9P8TP36</accession>
<reference evidence="1" key="1">
    <citation type="journal article" date="2021" name="Open Biol.">
        <title>Shared evolutionary footprints suggest mitochondrial oxidative damage underlies multiple complex I losses in fungi.</title>
        <authorList>
            <person name="Schikora-Tamarit M.A."/>
            <person name="Marcet-Houben M."/>
            <person name="Nosek J."/>
            <person name="Gabaldon T."/>
        </authorList>
    </citation>
    <scope>NUCLEOTIDE SEQUENCE</scope>
    <source>
        <strain evidence="1">CBS2887</strain>
    </source>
</reference>
<dbReference type="AlphaFoldDB" id="A0A9P8TP36"/>
<dbReference type="EMBL" id="JAEUBG010001689">
    <property type="protein sequence ID" value="KAH3685996.1"/>
    <property type="molecule type" value="Genomic_DNA"/>
</dbReference>
<dbReference type="Proteomes" id="UP000774326">
    <property type="component" value="Unassembled WGS sequence"/>
</dbReference>
<name>A0A9P8TP36_WICPI</name>